<dbReference type="RefSeq" id="WP_340362668.1">
    <property type="nucleotide sequence ID" value="NZ_JBBKZV010000002.1"/>
</dbReference>
<dbReference type="InterPro" id="IPR002736">
    <property type="entry name" value="CitG"/>
</dbReference>
<comment type="catalytic activity">
    <reaction evidence="1 5">
        <text>3'-dephospho-CoA + ATP = 2'-(5''-triphospho-alpha-D-ribosyl)-3'-dephospho-CoA + adenine</text>
        <dbReference type="Rhea" id="RHEA:15117"/>
        <dbReference type="ChEBI" id="CHEBI:16708"/>
        <dbReference type="ChEBI" id="CHEBI:30616"/>
        <dbReference type="ChEBI" id="CHEBI:57328"/>
        <dbReference type="ChEBI" id="CHEBI:61378"/>
        <dbReference type="EC" id="2.4.2.52"/>
    </reaction>
</comment>
<dbReference type="HAMAP" id="MF_01883">
    <property type="entry name" value="MdcB"/>
    <property type="match status" value="1"/>
</dbReference>
<evidence type="ECO:0000313" key="6">
    <source>
        <dbReference type="EMBL" id="MEJ8821628.1"/>
    </source>
</evidence>
<evidence type="ECO:0000256" key="4">
    <source>
        <dbReference type="ARBA" id="ARBA00022840"/>
    </source>
</evidence>
<comment type="similarity">
    <text evidence="5">Belongs to the CitG/MdcB family.</text>
</comment>
<name>A0ABU8VW18_9BURK</name>
<keyword evidence="7" id="KW-1185">Reference proteome</keyword>
<dbReference type="Gene3D" id="1.10.4200.10">
    <property type="entry name" value="Triphosphoribosyl-dephospho-CoA protein"/>
    <property type="match status" value="2"/>
</dbReference>
<sequence length="302" mass="31577">MNAAAFSPEGARSLNAAKRPLPLVERLTPAAIGRAATLALHDELALTPKPGLVTLVDNGSHDDMDAHTFMRSLFSLRGYFVRIAEAGHAGADFAVLERCGIEAEARMLAATRGINTHRGAIFMLGLLCAAAGAVSRECECEGPWQPAQLRDVLRRHWGAALLARSRRVSTLPGGIAARRLGLRGASEEAALGFPVLFETAVPALARGLANGLTPQLARLDTLFHVMAVLDDSNLAHRGGLAGLRHAQDTARNFIDGGGAAGEGALAQAQGIAEDFVARRLSPGGAADTLAAACWVMRICGVS</sequence>
<proteinExistence type="inferred from homology"/>
<reference evidence="6 7" key="1">
    <citation type="submission" date="2024-03" db="EMBL/GenBank/DDBJ databases">
        <title>Novel species of the genus Variovorax.</title>
        <authorList>
            <person name="Liu Q."/>
            <person name="Xin Y.-H."/>
        </authorList>
    </citation>
    <scope>NUCLEOTIDE SEQUENCE [LARGE SCALE GENOMIC DNA]</scope>
    <source>
        <strain evidence="6 7">KACC 18501</strain>
    </source>
</reference>
<dbReference type="PANTHER" id="PTHR30201">
    <property type="entry name" value="TRIPHOSPHORIBOSYL-DEPHOSPHO-COA SYNTHASE"/>
    <property type="match status" value="1"/>
</dbReference>
<dbReference type="GO" id="GO:0016757">
    <property type="term" value="F:glycosyltransferase activity"/>
    <property type="evidence" value="ECO:0007669"/>
    <property type="project" value="UniProtKB-KW"/>
</dbReference>
<keyword evidence="6" id="KW-0328">Glycosyltransferase</keyword>
<evidence type="ECO:0000256" key="2">
    <source>
        <dbReference type="ARBA" id="ARBA00022679"/>
    </source>
</evidence>
<dbReference type="GO" id="GO:0046917">
    <property type="term" value="F:triphosphoribosyl-dephospho-CoA synthase activity"/>
    <property type="evidence" value="ECO:0007669"/>
    <property type="project" value="UniProtKB-EC"/>
</dbReference>
<evidence type="ECO:0000256" key="1">
    <source>
        <dbReference type="ARBA" id="ARBA00001210"/>
    </source>
</evidence>
<evidence type="ECO:0000256" key="3">
    <source>
        <dbReference type="ARBA" id="ARBA00022741"/>
    </source>
</evidence>
<dbReference type="PANTHER" id="PTHR30201:SF2">
    <property type="entry name" value="2-(5''-TRIPHOSPHORIBOSYL)-3'-DEPHOSPHOCOENZYME-A SYNTHASE"/>
    <property type="match status" value="1"/>
</dbReference>
<dbReference type="Pfam" id="PF01874">
    <property type="entry name" value="CitG"/>
    <property type="match status" value="1"/>
</dbReference>
<gene>
    <name evidence="5" type="primary">mdcB</name>
    <name evidence="6" type="ORF">WKW80_06205</name>
</gene>
<comment type="function">
    <text evidence="5">Involved in the formation of 2-(5''-phosphoribosyl)-3'-dephosphocoenzyme-A, the prosthetic group of the acyl-carrier protein of the malonate decarboxylase.</text>
</comment>
<protein>
    <recommendedName>
        <fullName evidence="5">Probable 2-(5''-triphosphoribosyl)-3'-dephosphocoenzyme-A synthase</fullName>
        <shortName evidence="5">2-(5''-triphosphoribosyl)-3'-dephospho-CoA synthase</shortName>
        <ecNumber evidence="5">2.4.2.52</ecNumber>
    </recommendedName>
</protein>
<dbReference type="InterPro" id="IPR017555">
    <property type="entry name" value="TriPribosyl-deP-CoA_syn"/>
</dbReference>
<evidence type="ECO:0000256" key="5">
    <source>
        <dbReference type="HAMAP-Rule" id="MF_01883"/>
    </source>
</evidence>
<keyword evidence="3 5" id="KW-0547">Nucleotide-binding</keyword>
<keyword evidence="2 5" id="KW-0808">Transferase</keyword>
<accession>A0ABU8VW18</accession>
<evidence type="ECO:0000313" key="7">
    <source>
        <dbReference type="Proteomes" id="UP001363010"/>
    </source>
</evidence>
<keyword evidence="4 5" id="KW-0067">ATP-binding</keyword>
<comment type="caution">
    <text evidence="6">The sequence shown here is derived from an EMBL/GenBank/DDBJ whole genome shotgun (WGS) entry which is preliminary data.</text>
</comment>
<dbReference type="Proteomes" id="UP001363010">
    <property type="component" value="Unassembled WGS sequence"/>
</dbReference>
<organism evidence="6 7">
    <name type="scientific">Variovorax humicola</name>
    <dbReference type="NCBI Taxonomy" id="1769758"/>
    <lineage>
        <taxon>Bacteria</taxon>
        <taxon>Pseudomonadati</taxon>
        <taxon>Pseudomonadota</taxon>
        <taxon>Betaproteobacteria</taxon>
        <taxon>Burkholderiales</taxon>
        <taxon>Comamonadaceae</taxon>
        <taxon>Variovorax</taxon>
    </lineage>
</organism>
<dbReference type="EMBL" id="JBBKZV010000002">
    <property type="protein sequence ID" value="MEJ8821628.1"/>
    <property type="molecule type" value="Genomic_DNA"/>
</dbReference>
<dbReference type="EC" id="2.4.2.52" evidence="5"/>